<dbReference type="Proteomes" id="UP001145742">
    <property type="component" value="Unassembled WGS sequence"/>
</dbReference>
<feature type="region of interest" description="Disordered" evidence="2">
    <location>
        <begin position="397"/>
        <end position="520"/>
    </location>
</feature>
<evidence type="ECO:0000313" key="5">
    <source>
        <dbReference type="Proteomes" id="UP001145742"/>
    </source>
</evidence>
<organism evidence="4 5">
    <name type="scientific">Willisornis vidua</name>
    <name type="common">Xingu scale-backed antbird</name>
    <dbReference type="NCBI Taxonomy" id="1566151"/>
    <lineage>
        <taxon>Eukaryota</taxon>
        <taxon>Metazoa</taxon>
        <taxon>Chordata</taxon>
        <taxon>Craniata</taxon>
        <taxon>Vertebrata</taxon>
        <taxon>Euteleostomi</taxon>
        <taxon>Archelosauria</taxon>
        <taxon>Archosauria</taxon>
        <taxon>Dinosauria</taxon>
        <taxon>Saurischia</taxon>
        <taxon>Theropoda</taxon>
        <taxon>Coelurosauria</taxon>
        <taxon>Aves</taxon>
        <taxon>Neognathae</taxon>
        <taxon>Neoaves</taxon>
        <taxon>Telluraves</taxon>
        <taxon>Australaves</taxon>
        <taxon>Passeriformes</taxon>
        <taxon>Thamnophilidae</taxon>
        <taxon>Willisornis</taxon>
    </lineage>
</organism>
<dbReference type="PANTHER" id="PTHR24006:SF727">
    <property type="entry name" value="UBIQUITIN CARBOXYL-TERMINAL HYDROLASE 42"/>
    <property type="match status" value="1"/>
</dbReference>
<evidence type="ECO:0000256" key="2">
    <source>
        <dbReference type="SAM" id="MobiDB-lite"/>
    </source>
</evidence>
<protein>
    <recommendedName>
        <fullName evidence="1">Ubiquitin carboxyl-terminal hydrolase</fullName>
        <ecNumber evidence="1">3.4.19.12</ecNumber>
    </recommendedName>
</protein>
<evidence type="ECO:0000313" key="4">
    <source>
        <dbReference type="EMBL" id="KAJ7421221.1"/>
    </source>
</evidence>
<keyword evidence="1" id="KW-0788">Thiol protease</keyword>
<evidence type="ECO:0000256" key="1">
    <source>
        <dbReference type="RuleBase" id="RU366025"/>
    </source>
</evidence>
<evidence type="ECO:0000259" key="3">
    <source>
        <dbReference type="PROSITE" id="PS50235"/>
    </source>
</evidence>
<feature type="domain" description="USP" evidence="3">
    <location>
        <begin position="265"/>
        <end position="345"/>
    </location>
</feature>
<feature type="compositionally biased region" description="Polar residues" evidence="2">
    <location>
        <begin position="511"/>
        <end position="520"/>
    </location>
</feature>
<dbReference type="PROSITE" id="PS00972">
    <property type="entry name" value="USP_1"/>
    <property type="match status" value="1"/>
</dbReference>
<dbReference type="InterPro" id="IPR028889">
    <property type="entry name" value="USP"/>
</dbReference>
<dbReference type="Gene3D" id="3.90.70.10">
    <property type="entry name" value="Cysteine proteinases"/>
    <property type="match status" value="2"/>
</dbReference>
<dbReference type="PROSITE" id="PS00973">
    <property type="entry name" value="USP_2"/>
    <property type="match status" value="1"/>
</dbReference>
<dbReference type="Pfam" id="PF00443">
    <property type="entry name" value="UCH"/>
    <property type="match status" value="2"/>
</dbReference>
<proteinExistence type="inferred from homology"/>
<dbReference type="SUPFAM" id="SSF54001">
    <property type="entry name" value="Cysteine proteinases"/>
    <property type="match status" value="1"/>
</dbReference>
<comment type="similarity">
    <text evidence="1">Belongs to the peptidase C19 family.</text>
</comment>
<keyword evidence="5" id="KW-1185">Reference proteome</keyword>
<name>A0ABQ9DGR4_9PASS</name>
<dbReference type="InterPro" id="IPR050164">
    <property type="entry name" value="Peptidase_C19"/>
</dbReference>
<gene>
    <name evidence="4" type="ORF">WISP_43655</name>
</gene>
<keyword evidence="1" id="KW-0833">Ubl conjugation pathway</keyword>
<dbReference type="EMBL" id="WHWB01033232">
    <property type="protein sequence ID" value="KAJ7421221.1"/>
    <property type="molecule type" value="Genomic_DNA"/>
</dbReference>
<sequence>MLLFLVGVQGLCEPVYLSTYGSSDVPINRNSKRKKCSVVKATRSITTPSVLCLLLPPTRTKSLAEGPGGLCQVLEPSVWAELCCALGISLGRPGVGLDDPDGSLPSKDIPWLYDFVAQWLYDDSVILCFHGSMTSVIVEGMTPPQRILFPPEEICMDWQQRQRPGAGLRNLGSTCYINVVLQCLTYTPPLTNYLLSREHSRLCFQEGFCMMCIMEAHVRKVLRSSASAIWPRAVIRDLKFTCLRCQAVSDSYKAFLHILLDIKFVEYPEYLDLLPYMSDTAGEPLLYSLYAVVVHSGDTCLDGHFFCYTKASNGLWYKMDDESVDNCALHAVLGQQAYLLFYARCSDLKMREMASSSLTPSHAHSFLSQCGASSKQTDSAEPQGLPDTTPLMCFQRKSARERTQSRSSQWDNDHHSWFVQSTNDDNSTGRKRKRTSPPGHEHAPQAGPASGPFKRICQLASAPCTAQEQPLQRQREQGRSLRQGYGLRRRFVEITDSHQSAKRRRKHSYGINGQKSQSQN</sequence>
<dbReference type="PROSITE" id="PS50235">
    <property type="entry name" value="USP_3"/>
    <property type="match status" value="1"/>
</dbReference>
<dbReference type="PANTHER" id="PTHR24006">
    <property type="entry name" value="UBIQUITIN CARBOXYL-TERMINAL HYDROLASE"/>
    <property type="match status" value="1"/>
</dbReference>
<comment type="caution">
    <text evidence="4">The sequence shown here is derived from an EMBL/GenBank/DDBJ whole genome shotgun (WGS) entry which is preliminary data.</text>
</comment>
<dbReference type="InterPro" id="IPR001394">
    <property type="entry name" value="Peptidase_C19_UCH"/>
</dbReference>
<keyword evidence="1" id="KW-0645">Protease</keyword>
<keyword evidence="1" id="KW-0378">Hydrolase</keyword>
<dbReference type="InterPro" id="IPR038765">
    <property type="entry name" value="Papain-like_cys_pep_sf"/>
</dbReference>
<dbReference type="InterPro" id="IPR018200">
    <property type="entry name" value="USP_CS"/>
</dbReference>
<comment type="catalytic activity">
    <reaction evidence="1">
        <text>Thiol-dependent hydrolysis of ester, thioester, amide, peptide and isopeptide bonds formed by the C-terminal Gly of ubiquitin (a 76-residue protein attached to proteins as an intracellular targeting signal).</text>
        <dbReference type="EC" id="3.4.19.12"/>
    </reaction>
</comment>
<dbReference type="EC" id="3.4.19.12" evidence="1"/>
<accession>A0ABQ9DGR4</accession>
<reference evidence="4" key="1">
    <citation type="submission" date="2019-10" db="EMBL/GenBank/DDBJ databases">
        <authorList>
            <person name="Soares A.E.R."/>
            <person name="Aleixo A."/>
            <person name="Schneider P."/>
            <person name="Miyaki C.Y."/>
            <person name="Schneider M.P."/>
            <person name="Mello C."/>
            <person name="Vasconcelos A.T.R."/>
        </authorList>
    </citation>
    <scope>NUCLEOTIDE SEQUENCE</scope>
    <source>
        <tissue evidence="4">Muscle</tissue>
    </source>
</reference>